<protein>
    <submittedName>
        <fullName evidence="2">Uncharacterized protein</fullName>
    </submittedName>
</protein>
<feature type="compositionally biased region" description="Basic residues" evidence="1">
    <location>
        <begin position="310"/>
        <end position="325"/>
    </location>
</feature>
<dbReference type="EMBL" id="JARBHB010000013">
    <property type="protein sequence ID" value="KAJ8870524.1"/>
    <property type="molecule type" value="Genomic_DNA"/>
</dbReference>
<gene>
    <name evidence="2" type="ORF">PR048_029547</name>
</gene>
<evidence type="ECO:0000313" key="2">
    <source>
        <dbReference type="EMBL" id="KAJ8870524.1"/>
    </source>
</evidence>
<dbReference type="Proteomes" id="UP001159363">
    <property type="component" value="Chromosome 12"/>
</dbReference>
<accession>A0ABQ9GGA0</accession>
<comment type="caution">
    <text evidence="2">The sequence shown here is derived from an EMBL/GenBank/DDBJ whole genome shotgun (WGS) entry which is preliminary data.</text>
</comment>
<evidence type="ECO:0000256" key="1">
    <source>
        <dbReference type="SAM" id="MobiDB-lite"/>
    </source>
</evidence>
<reference evidence="2 3" key="1">
    <citation type="submission" date="2023-02" db="EMBL/GenBank/DDBJ databases">
        <title>LHISI_Scaffold_Assembly.</title>
        <authorList>
            <person name="Stuart O.P."/>
            <person name="Cleave R."/>
            <person name="Magrath M.J.L."/>
            <person name="Mikheyev A.S."/>
        </authorList>
    </citation>
    <scope>NUCLEOTIDE SEQUENCE [LARGE SCALE GENOMIC DNA]</scope>
    <source>
        <strain evidence="2">Daus_M_001</strain>
        <tissue evidence="2">Leg muscle</tissue>
    </source>
</reference>
<evidence type="ECO:0000313" key="3">
    <source>
        <dbReference type="Proteomes" id="UP001159363"/>
    </source>
</evidence>
<keyword evidence="3" id="KW-1185">Reference proteome</keyword>
<sequence>MPAVQTERRITNAEIKHGHHLLSMDKVVSARSEIAAVELKMYASPLKRRAVNISELKRKLIHSEFITDKVQQQQKKKKTLALALESNHKNSGNEKQSERISCHAFRKKKHFGVNSTYEFRIATCPLERMEMVSVGQWSKQKPIIKQLVNQHQPECISTYHRPIGPGYTGHAYWALQRLLLADRRPMKSRVDCAPINIKLTRELTERFREIYGKSVYENQYVRKFMESLRTLLDKFLPALFRKMKEKFFLDSEPVAISDSHGRCGVSALDDARHYSAASLFMAERCRTQTSFAVDRTWQSSEISPRDIKTNKKKKGQQRKEKKNRRLHLKIFLQGSNHRLNPEGQRKAFAGETEDIRENPPTSGIVRHDSHLRKSGSADRHAKAITPHSPASLMVTRNSRNISPLAAFPPQDYQPSSFPGPSFTAGKLVTSTLPGATITVPRVVMDAVWRKGCGGGANWSNVRASRASSAAHALKMRQTERPSFRASPRRWPENRQSNCQNYLFKQRTHQSQRFRGGGATVAERLACSPPTTAIRVQSPARFSHVGIVPVDAVGRRVFSGSPVSPAPSITRIGSQDHDKSRPNLFTHSLTKIQCWSYQILSGCLGLKQLPMEHCTRLYNCLWSTAPDYTTAYGALHPTIQREELVNKGLQRQSIAVCRRNVSYILAHVECASASYWKTCWVICGRYRVVVVIFSQLSKQRAAFTPQVKKEVPAKGKRGRRRSSKSVAPTKTTPAGGRKNLWTPCCNTSRPTRNLRFQALQTRLFMFHAVLYAGATVAEQLACSPPTKAIRVQSPAGSLRIFACENCARRCRWSAGFVGDLPSLPISRQLKKFVSSMTRRLDSTVLRTNMPISTAHWLSAVTVEGDDWANLLQEVSKHRRPWWSVQDGDYGEINRLAMFSSAPSSLQCFRRLQRRFSSYGRPRTYALFCLFLAKIIRQALVRWTIFVADVSQYTESLHLWTRLCATVADHGGKKHVLITWERAFPKVRDANRTWLHCDVQSCVLFAFEEAPTATPARMTCVNLALAVRYREEKYETESGRCSSRVGSYRGKGELSFEIWHAHSNEVFGVDESAVIWKASAKVRSGTAGSRPRIALAQNTYKYRNETAARGDKIDVKHVYTEVDFAIGSQFIRHALDDSEPIADLQGNK</sequence>
<feature type="region of interest" description="Disordered" evidence="1">
    <location>
        <begin position="302"/>
        <end position="325"/>
    </location>
</feature>
<feature type="region of interest" description="Disordered" evidence="1">
    <location>
        <begin position="474"/>
        <end position="494"/>
    </location>
</feature>
<name>A0ABQ9GGA0_9NEOP</name>
<organism evidence="2 3">
    <name type="scientific">Dryococelus australis</name>
    <dbReference type="NCBI Taxonomy" id="614101"/>
    <lineage>
        <taxon>Eukaryota</taxon>
        <taxon>Metazoa</taxon>
        <taxon>Ecdysozoa</taxon>
        <taxon>Arthropoda</taxon>
        <taxon>Hexapoda</taxon>
        <taxon>Insecta</taxon>
        <taxon>Pterygota</taxon>
        <taxon>Neoptera</taxon>
        <taxon>Polyneoptera</taxon>
        <taxon>Phasmatodea</taxon>
        <taxon>Verophasmatodea</taxon>
        <taxon>Anareolatae</taxon>
        <taxon>Phasmatidae</taxon>
        <taxon>Eurycanthinae</taxon>
        <taxon>Dryococelus</taxon>
    </lineage>
</organism>
<proteinExistence type="predicted"/>
<feature type="region of interest" description="Disordered" evidence="1">
    <location>
        <begin position="707"/>
        <end position="736"/>
    </location>
</feature>
<feature type="compositionally biased region" description="Basic residues" evidence="1">
    <location>
        <begin position="713"/>
        <end position="722"/>
    </location>
</feature>